<dbReference type="EMBL" id="VTPC01083323">
    <property type="protein sequence ID" value="KAF2887477.1"/>
    <property type="molecule type" value="Genomic_DNA"/>
</dbReference>
<dbReference type="OrthoDB" id="6754651at2759"/>
<protein>
    <submittedName>
        <fullName evidence="1">Uncharacterized protein</fullName>
    </submittedName>
</protein>
<dbReference type="Proteomes" id="UP000801492">
    <property type="component" value="Unassembled WGS sequence"/>
</dbReference>
<organism evidence="1 2">
    <name type="scientific">Ignelater luminosus</name>
    <name type="common">Cucubano</name>
    <name type="synonym">Pyrophorus luminosus</name>
    <dbReference type="NCBI Taxonomy" id="2038154"/>
    <lineage>
        <taxon>Eukaryota</taxon>
        <taxon>Metazoa</taxon>
        <taxon>Ecdysozoa</taxon>
        <taxon>Arthropoda</taxon>
        <taxon>Hexapoda</taxon>
        <taxon>Insecta</taxon>
        <taxon>Pterygota</taxon>
        <taxon>Neoptera</taxon>
        <taxon>Endopterygota</taxon>
        <taxon>Coleoptera</taxon>
        <taxon>Polyphaga</taxon>
        <taxon>Elateriformia</taxon>
        <taxon>Elateroidea</taxon>
        <taxon>Elateridae</taxon>
        <taxon>Agrypninae</taxon>
        <taxon>Pyrophorini</taxon>
        <taxon>Ignelater</taxon>
    </lineage>
</organism>
<dbReference type="AlphaFoldDB" id="A0A8K0CLL0"/>
<evidence type="ECO:0000313" key="1">
    <source>
        <dbReference type="EMBL" id="KAF2887477.1"/>
    </source>
</evidence>
<keyword evidence="2" id="KW-1185">Reference proteome</keyword>
<proteinExistence type="predicted"/>
<dbReference type="PROSITE" id="PS50292">
    <property type="entry name" value="PEROXIDASE_3"/>
    <property type="match status" value="1"/>
</dbReference>
<dbReference type="InterPro" id="IPR019791">
    <property type="entry name" value="Haem_peroxidase_animal"/>
</dbReference>
<sequence length="54" mass="6345">MQPRGFERITHDNVVVPCESLPAIDLTLWQENRGASLGQSHFDYPETSYYYKRK</sequence>
<accession>A0A8K0CLL0</accession>
<evidence type="ECO:0000313" key="2">
    <source>
        <dbReference type="Proteomes" id="UP000801492"/>
    </source>
</evidence>
<gene>
    <name evidence="1" type="ORF">ILUMI_18696</name>
</gene>
<name>A0A8K0CLL0_IGNLU</name>
<reference evidence="1" key="1">
    <citation type="submission" date="2019-08" db="EMBL/GenBank/DDBJ databases">
        <title>The genome of the North American firefly Photinus pyralis.</title>
        <authorList>
            <consortium name="Photinus pyralis genome working group"/>
            <person name="Fallon T.R."/>
            <person name="Sander Lower S.E."/>
            <person name="Weng J.-K."/>
        </authorList>
    </citation>
    <scope>NUCLEOTIDE SEQUENCE</scope>
    <source>
        <strain evidence="1">TRF0915ILg1</strain>
        <tissue evidence="1">Whole body</tissue>
    </source>
</reference>
<comment type="caution">
    <text evidence="1">The sequence shown here is derived from an EMBL/GenBank/DDBJ whole genome shotgun (WGS) entry which is preliminary data.</text>
</comment>